<dbReference type="Pfam" id="PF09747">
    <property type="entry name" value="CCD97-like_C"/>
    <property type="match status" value="1"/>
</dbReference>
<protein>
    <recommendedName>
        <fullName evidence="2">CCD97-like C-terminal domain-containing protein</fullName>
    </recommendedName>
</protein>
<evidence type="ECO:0000256" key="1">
    <source>
        <dbReference type="SAM" id="MobiDB-lite"/>
    </source>
</evidence>
<sequence length="156" mass="18760">MYVGRFQRNADIQGNALIMSDFIFQRMDEQTYNDNLKEQYEKYLQRTGRSFFQGQIDEAFETNQRGDLIVISAQDLEDHEDELVRLMHDKFMNGEDTDYFNYKEDIDENEEYDDVKQIELDQEEQWFEKDNEEINGEDNVQNKDPQSTIYTGILDY</sequence>
<dbReference type="EMBL" id="CCKQ01004843">
    <property type="protein sequence ID" value="CDW75997.1"/>
    <property type="molecule type" value="Genomic_DNA"/>
</dbReference>
<organism evidence="3 4">
    <name type="scientific">Stylonychia lemnae</name>
    <name type="common">Ciliate</name>
    <dbReference type="NCBI Taxonomy" id="5949"/>
    <lineage>
        <taxon>Eukaryota</taxon>
        <taxon>Sar</taxon>
        <taxon>Alveolata</taxon>
        <taxon>Ciliophora</taxon>
        <taxon>Intramacronucleata</taxon>
        <taxon>Spirotrichea</taxon>
        <taxon>Stichotrichia</taxon>
        <taxon>Sporadotrichida</taxon>
        <taxon>Oxytrichidae</taxon>
        <taxon>Stylonychinae</taxon>
        <taxon>Stylonychia</taxon>
    </lineage>
</organism>
<dbReference type="Proteomes" id="UP000039865">
    <property type="component" value="Unassembled WGS sequence"/>
</dbReference>
<gene>
    <name evidence="3" type="primary">Contig14341.g15278</name>
    <name evidence="3" type="ORF">STYLEM_4993</name>
</gene>
<dbReference type="AlphaFoldDB" id="A0A078A2F4"/>
<evidence type="ECO:0000259" key="2">
    <source>
        <dbReference type="Pfam" id="PF09747"/>
    </source>
</evidence>
<reference evidence="3 4" key="1">
    <citation type="submission" date="2014-06" db="EMBL/GenBank/DDBJ databases">
        <authorList>
            <person name="Swart Estienne"/>
        </authorList>
    </citation>
    <scope>NUCLEOTIDE SEQUENCE [LARGE SCALE GENOMIC DNA]</scope>
    <source>
        <strain evidence="3 4">130c</strain>
    </source>
</reference>
<name>A0A078A2F4_STYLE</name>
<keyword evidence="4" id="KW-1185">Reference proteome</keyword>
<accession>A0A078A2F4</accession>
<evidence type="ECO:0000313" key="4">
    <source>
        <dbReference type="Proteomes" id="UP000039865"/>
    </source>
</evidence>
<dbReference type="InterPro" id="IPR040233">
    <property type="entry name" value="CCD97-like_C"/>
</dbReference>
<evidence type="ECO:0000313" key="3">
    <source>
        <dbReference type="EMBL" id="CDW75997.1"/>
    </source>
</evidence>
<feature type="region of interest" description="Disordered" evidence="1">
    <location>
        <begin position="132"/>
        <end position="151"/>
    </location>
</feature>
<feature type="domain" description="CCD97-like C-terminal" evidence="2">
    <location>
        <begin position="61"/>
        <end position="130"/>
    </location>
</feature>
<proteinExistence type="predicted"/>
<dbReference type="OrthoDB" id="333176at2759"/>
<dbReference type="InParanoid" id="A0A078A2F4"/>
<feature type="compositionally biased region" description="Polar residues" evidence="1">
    <location>
        <begin position="138"/>
        <end position="150"/>
    </location>
</feature>